<gene>
    <name evidence="1" type="ORF">BU16DRAFT_582471</name>
</gene>
<protein>
    <submittedName>
        <fullName evidence="1">Uncharacterized protein</fullName>
    </submittedName>
</protein>
<evidence type="ECO:0000313" key="2">
    <source>
        <dbReference type="Proteomes" id="UP000799750"/>
    </source>
</evidence>
<sequence length="401" mass="46433">MAAYFNLILQGTVYFAARRSAEDDDMLQMYSSKLLGPARDIESTFDTLYSRVARNWQQRDDVLTPFNDRRWSHVRSVWSFDLDSDILRLDKKDRNLWVPLNLIRQRYITISDFEPYEPPPTIAKHALQSMAVYPTPCWRIKRKEIDLQRIERHKAFISKILADFAFQWRHVLNGRYNNSTFRKFAYAIISIVTLDFTVEEVTLSRQGLGGFLVWIDRLPEWDFASRYIVRVGETSIVICQHAPHAVALIGEDFRKRILSTPDSEDRSFTYLILSVRELILYRMNNQRPKYTEPMRLFDGTHPPPDEAIELLLQATQTSTSALGAPLRKLPVELQDAILDNVSAGPIESARVGCLLDAGSSFSWKCGKRNIEREEGHRHRTPWTPVESHICFGGYRSGIAYK</sequence>
<dbReference type="Proteomes" id="UP000799750">
    <property type="component" value="Unassembled WGS sequence"/>
</dbReference>
<dbReference type="EMBL" id="MU004190">
    <property type="protein sequence ID" value="KAF2494566.1"/>
    <property type="molecule type" value="Genomic_DNA"/>
</dbReference>
<dbReference type="AlphaFoldDB" id="A0A6A6QQX9"/>
<keyword evidence="2" id="KW-1185">Reference proteome</keyword>
<name>A0A6A6QQX9_9PEZI</name>
<organism evidence="1 2">
    <name type="scientific">Lophium mytilinum</name>
    <dbReference type="NCBI Taxonomy" id="390894"/>
    <lineage>
        <taxon>Eukaryota</taxon>
        <taxon>Fungi</taxon>
        <taxon>Dikarya</taxon>
        <taxon>Ascomycota</taxon>
        <taxon>Pezizomycotina</taxon>
        <taxon>Dothideomycetes</taxon>
        <taxon>Pleosporomycetidae</taxon>
        <taxon>Mytilinidiales</taxon>
        <taxon>Mytilinidiaceae</taxon>
        <taxon>Lophium</taxon>
    </lineage>
</organism>
<dbReference type="OrthoDB" id="4934446at2759"/>
<proteinExistence type="predicted"/>
<reference evidence="1" key="1">
    <citation type="journal article" date="2020" name="Stud. Mycol.">
        <title>101 Dothideomycetes genomes: a test case for predicting lifestyles and emergence of pathogens.</title>
        <authorList>
            <person name="Haridas S."/>
            <person name="Albert R."/>
            <person name="Binder M."/>
            <person name="Bloem J."/>
            <person name="Labutti K."/>
            <person name="Salamov A."/>
            <person name="Andreopoulos B."/>
            <person name="Baker S."/>
            <person name="Barry K."/>
            <person name="Bills G."/>
            <person name="Bluhm B."/>
            <person name="Cannon C."/>
            <person name="Castanera R."/>
            <person name="Culley D."/>
            <person name="Daum C."/>
            <person name="Ezra D."/>
            <person name="Gonzalez J."/>
            <person name="Henrissat B."/>
            <person name="Kuo A."/>
            <person name="Liang C."/>
            <person name="Lipzen A."/>
            <person name="Lutzoni F."/>
            <person name="Magnuson J."/>
            <person name="Mondo S."/>
            <person name="Nolan M."/>
            <person name="Ohm R."/>
            <person name="Pangilinan J."/>
            <person name="Park H.-J."/>
            <person name="Ramirez L."/>
            <person name="Alfaro M."/>
            <person name="Sun H."/>
            <person name="Tritt A."/>
            <person name="Yoshinaga Y."/>
            <person name="Zwiers L.-H."/>
            <person name="Turgeon B."/>
            <person name="Goodwin S."/>
            <person name="Spatafora J."/>
            <person name="Crous P."/>
            <person name="Grigoriev I."/>
        </authorList>
    </citation>
    <scope>NUCLEOTIDE SEQUENCE</scope>
    <source>
        <strain evidence="1">CBS 269.34</strain>
    </source>
</reference>
<evidence type="ECO:0000313" key="1">
    <source>
        <dbReference type="EMBL" id="KAF2494566.1"/>
    </source>
</evidence>
<accession>A0A6A6QQX9</accession>